<accession>A0A1F5X341</accession>
<organism evidence="1 2">
    <name type="scientific">Candidatus Giovannonibacteria bacterium RIFCSPLOWO2_01_FULL_44_16</name>
    <dbReference type="NCBI Taxonomy" id="1798348"/>
    <lineage>
        <taxon>Bacteria</taxon>
        <taxon>Candidatus Giovannoniibacteriota</taxon>
    </lineage>
</organism>
<protein>
    <submittedName>
        <fullName evidence="1">Uncharacterized protein</fullName>
    </submittedName>
</protein>
<evidence type="ECO:0000313" key="2">
    <source>
        <dbReference type="Proteomes" id="UP000178046"/>
    </source>
</evidence>
<evidence type="ECO:0000313" key="1">
    <source>
        <dbReference type="EMBL" id="OGF81991.1"/>
    </source>
</evidence>
<name>A0A1F5X341_9BACT</name>
<comment type="caution">
    <text evidence="1">The sequence shown here is derived from an EMBL/GenBank/DDBJ whole genome shotgun (WGS) entry which is preliminary data.</text>
</comment>
<sequence length="90" mass="10851">MVKELELIKFRNKLSDFTLRNSNTNFRYAIDRPIVIKFLTVQQMADGLRQSRPTIGLWRKGKNLPHHVMRRRIFEWLDKTVSIEIARLRK</sequence>
<dbReference type="EMBL" id="MFIA01000034">
    <property type="protein sequence ID" value="OGF81991.1"/>
    <property type="molecule type" value="Genomic_DNA"/>
</dbReference>
<reference evidence="1 2" key="1">
    <citation type="journal article" date="2016" name="Nat. Commun.">
        <title>Thousands of microbial genomes shed light on interconnected biogeochemical processes in an aquifer system.</title>
        <authorList>
            <person name="Anantharaman K."/>
            <person name="Brown C.T."/>
            <person name="Hug L.A."/>
            <person name="Sharon I."/>
            <person name="Castelle C.J."/>
            <person name="Probst A.J."/>
            <person name="Thomas B.C."/>
            <person name="Singh A."/>
            <person name="Wilkins M.J."/>
            <person name="Karaoz U."/>
            <person name="Brodie E.L."/>
            <person name="Williams K.H."/>
            <person name="Hubbard S.S."/>
            <person name="Banfield J.F."/>
        </authorList>
    </citation>
    <scope>NUCLEOTIDE SEQUENCE [LARGE SCALE GENOMIC DNA]</scope>
</reference>
<proteinExistence type="predicted"/>
<gene>
    <name evidence="1" type="ORF">A2924_04265</name>
</gene>
<dbReference type="AlphaFoldDB" id="A0A1F5X341"/>
<dbReference type="Proteomes" id="UP000178046">
    <property type="component" value="Unassembled WGS sequence"/>
</dbReference>